<accession>A0A2P2BWS8</accession>
<name>A0A2P2BWS8_9ZZZZ</name>
<sequence>MSIQGAAWGSNWIQREMCGPS</sequence>
<proteinExistence type="predicted"/>
<organism evidence="1">
    <name type="scientific">metagenome</name>
    <dbReference type="NCBI Taxonomy" id="256318"/>
    <lineage>
        <taxon>unclassified sequences</taxon>
        <taxon>metagenomes</taxon>
    </lineage>
</organism>
<evidence type="ECO:0000313" key="1">
    <source>
        <dbReference type="EMBL" id="CUR54198.1"/>
    </source>
</evidence>
<reference evidence="1" key="1">
    <citation type="submission" date="2015-08" db="EMBL/GenBank/DDBJ databases">
        <authorList>
            <person name="Babu N.S."/>
            <person name="Beckwith C.J."/>
            <person name="Beseler K.G."/>
            <person name="Brison A."/>
            <person name="Carone J.V."/>
            <person name="Caskin T.P."/>
            <person name="Diamond M."/>
            <person name="Durham M.E."/>
            <person name="Foxe J.M."/>
            <person name="Go M."/>
            <person name="Henderson B.A."/>
            <person name="Jones I.B."/>
            <person name="McGettigan J.A."/>
            <person name="Micheletti S.J."/>
            <person name="Nasrallah M.E."/>
            <person name="Ortiz D."/>
            <person name="Piller C.R."/>
            <person name="Privatt S.R."/>
            <person name="Schneider S.L."/>
            <person name="Sharp S."/>
            <person name="Smith T.C."/>
            <person name="Stanton J.D."/>
            <person name="Ullery H.E."/>
            <person name="Wilson R.J."/>
            <person name="Serrano M.G."/>
            <person name="Buck G."/>
            <person name="Lee V."/>
            <person name="Wang Y."/>
            <person name="Carvalho R."/>
            <person name="Voegtly L."/>
            <person name="Shi R."/>
            <person name="Duckworth R."/>
            <person name="Johnson A."/>
            <person name="Loviza R."/>
            <person name="Walstead R."/>
            <person name="Shah Z."/>
            <person name="Kiflezghi M."/>
            <person name="Wade K."/>
            <person name="Ball S.L."/>
            <person name="Bradley K.W."/>
            <person name="Asai D.J."/>
            <person name="Bowman C.A."/>
            <person name="Russell D.A."/>
            <person name="Pope W.H."/>
            <person name="Jacobs-Sera D."/>
            <person name="Hendrix R.W."/>
            <person name="Hatfull G.F."/>
        </authorList>
    </citation>
    <scope>NUCLEOTIDE SEQUENCE</scope>
</reference>
<protein>
    <submittedName>
        <fullName evidence="1">Uncharacterized protein</fullName>
    </submittedName>
</protein>
<dbReference type="EMBL" id="CZKA01000006">
    <property type="protein sequence ID" value="CUR54198.1"/>
    <property type="molecule type" value="Genomic_DNA"/>
</dbReference>
<dbReference type="AlphaFoldDB" id="A0A2P2BWS8"/>
<gene>
    <name evidence="1" type="ORF">NOCA2140021</name>
</gene>